<evidence type="ECO:0000256" key="1">
    <source>
        <dbReference type="SAM" id="MobiDB-lite"/>
    </source>
</evidence>
<dbReference type="EMBL" id="UZAN01072176">
    <property type="protein sequence ID" value="VDP95171.1"/>
    <property type="molecule type" value="Genomic_DNA"/>
</dbReference>
<feature type="region of interest" description="Disordered" evidence="1">
    <location>
        <begin position="1"/>
        <end position="20"/>
    </location>
</feature>
<evidence type="ECO:0000313" key="2">
    <source>
        <dbReference type="EMBL" id="VDP95171.1"/>
    </source>
</evidence>
<dbReference type="OrthoDB" id="10531097at2759"/>
<feature type="region of interest" description="Disordered" evidence="1">
    <location>
        <begin position="41"/>
        <end position="95"/>
    </location>
</feature>
<feature type="compositionally biased region" description="Basic and acidic residues" evidence="1">
    <location>
        <begin position="1"/>
        <end position="10"/>
    </location>
</feature>
<proteinExistence type="predicted"/>
<reference evidence="2 3" key="2">
    <citation type="submission" date="2018-11" db="EMBL/GenBank/DDBJ databases">
        <authorList>
            <consortium name="Pathogen Informatics"/>
        </authorList>
    </citation>
    <scope>NUCLEOTIDE SEQUENCE [LARGE SCALE GENOMIC DNA]</scope>
    <source>
        <strain evidence="2 3">Egypt</strain>
    </source>
</reference>
<feature type="compositionally biased region" description="Basic and acidic residues" evidence="1">
    <location>
        <begin position="81"/>
        <end position="95"/>
    </location>
</feature>
<dbReference type="WBParaSite" id="ECPE_0001789601-mRNA-1">
    <property type="protein sequence ID" value="ECPE_0001789601-mRNA-1"/>
    <property type="gene ID" value="ECPE_0001789601"/>
</dbReference>
<dbReference type="AlphaFoldDB" id="A0A183BF66"/>
<evidence type="ECO:0000313" key="3">
    <source>
        <dbReference type="Proteomes" id="UP000272942"/>
    </source>
</evidence>
<keyword evidence="3" id="KW-1185">Reference proteome</keyword>
<feature type="compositionally biased region" description="Polar residues" evidence="1">
    <location>
        <begin position="48"/>
        <end position="61"/>
    </location>
</feature>
<evidence type="ECO:0000313" key="4">
    <source>
        <dbReference type="WBParaSite" id="ECPE_0001789601-mRNA-1"/>
    </source>
</evidence>
<dbReference type="Proteomes" id="UP000272942">
    <property type="component" value="Unassembled WGS sequence"/>
</dbReference>
<gene>
    <name evidence="2" type="ORF">ECPE_LOCUS17851</name>
</gene>
<protein>
    <submittedName>
        <fullName evidence="2 4">Uncharacterized protein</fullName>
    </submittedName>
</protein>
<organism evidence="4">
    <name type="scientific">Echinostoma caproni</name>
    <dbReference type="NCBI Taxonomy" id="27848"/>
    <lineage>
        <taxon>Eukaryota</taxon>
        <taxon>Metazoa</taxon>
        <taxon>Spiralia</taxon>
        <taxon>Lophotrochozoa</taxon>
        <taxon>Platyhelminthes</taxon>
        <taxon>Trematoda</taxon>
        <taxon>Digenea</taxon>
        <taxon>Plagiorchiida</taxon>
        <taxon>Echinostomata</taxon>
        <taxon>Echinostomatoidea</taxon>
        <taxon>Echinostomatidae</taxon>
        <taxon>Echinostoma</taxon>
    </lineage>
</organism>
<sequence>MHRLYRDVRQMKRRSRDQKRSDLDFLTRNAVIHERMRSIGTEQRRLSSRGSWTRRVSNELSEPNKMDGEMPTSNRIGMLPGRDRLPTIDERGPLVEHRQPIVKETENKLVSLLDATSAHSTRVASF</sequence>
<reference evidence="4" key="1">
    <citation type="submission" date="2016-06" db="UniProtKB">
        <authorList>
            <consortium name="WormBaseParasite"/>
        </authorList>
    </citation>
    <scope>IDENTIFICATION</scope>
</reference>
<accession>A0A183BF66</accession>
<name>A0A183BF66_9TREM</name>